<proteinExistence type="predicted"/>
<keyword evidence="1" id="KW-1133">Transmembrane helix</keyword>
<keyword evidence="1" id="KW-0472">Membrane</keyword>
<dbReference type="EnsemblMetazoa" id="GAUT035845-RA">
    <property type="protein sequence ID" value="GAUT035845-PA"/>
    <property type="gene ID" value="GAUT035845"/>
</dbReference>
<evidence type="ECO:0000256" key="1">
    <source>
        <dbReference type="SAM" id="Phobius"/>
    </source>
</evidence>
<reference evidence="2" key="1">
    <citation type="submission" date="2020-05" db="UniProtKB">
        <authorList>
            <consortium name="EnsemblMetazoa"/>
        </authorList>
    </citation>
    <scope>IDENTIFICATION</scope>
    <source>
        <strain evidence="2">TTRI</strain>
    </source>
</reference>
<sequence length="117" mass="13898">MNYFDHRISESRTSNLSIHPYTFILQRLLVYVRFYCIALYGTKAAVVLWKITRLKQPACRCNGIQIEKFRKVWQATQQRCRAKASDQHLTVSGNVHPFEERLLIMREDQDPNDLNRK</sequence>
<feature type="transmembrane region" description="Helical" evidence="1">
    <location>
        <begin position="28"/>
        <end position="49"/>
    </location>
</feature>
<keyword evidence="3" id="KW-1185">Reference proteome</keyword>
<dbReference type="Proteomes" id="UP000078200">
    <property type="component" value="Unassembled WGS sequence"/>
</dbReference>
<name>A0A1A9VFS0_GLOAU</name>
<organism evidence="2 3">
    <name type="scientific">Glossina austeni</name>
    <name type="common">Savannah tsetse fly</name>
    <dbReference type="NCBI Taxonomy" id="7395"/>
    <lineage>
        <taxon>Eukaryota</taxon>
        <taxon>Metazoa</taxon>
        <taxon>Ecdysozoa</taxon>
        <taxon>Arthropoda</taxon>
        <taxon>Hexapoda</taxon>
        <taxon>Insecta</taxon>
        <taxon>Pterygota</taxon>
        <taxon>Neoptera</taxon>
        <taxon>Endopterygota</taxon>
        <taxon>Diptera</taxon>
        <taxon>Brachycera</taxon>
        <taxon>Muscomorpha</taxon>
        <taxon>Hippoboscoidea</taxon>
        <taxon>Glossinidae</taxon>
        <taxon>Glossina</taxon>
    </lineage>
</organism>
<evidence type="ECO:0000313" key="3">
    <source>
        <dbReference type="Proteomes" id="UP000078200"/>
    </source>
</evidence>
<accession>A0A1A9VFS0</accession>
<dbReference type="AlphaFoldDB" id="A0A1A9VFS0"/>
<protein>
    <submittedName>
        <fullName evidence="2">Uncharacterized protein</fullName>
    </submittedName>
</protein>
<evidence type="ECO:0000313" key="2">
    <source>
        <dbReference type="EnsemblMetazoa" id="GAUT035845-PA"/>
    </source>
</evidence>
<keyword evidence="1" id="KW-0812">Transmembrane</keyword>
<dbReference type="VEuPathDB" id="VectorBase:GAUT035845"/>